<evidence type="ECO:0000256" key="6">
    <source>
        <dbReference type="ARBA" id="ARBA00023136"/>
    </source>
</evidence>
<feature type="transmembrane region" description="Helical" evidence="7">
    <location>
        <begin position="34"/>
        <end position="54"/>
    </location>
</feature>
<dbReference type="EMBL" id="CP081135">
    <property type="protein sequence ID" value="UEL47093.1"/>
    <property type="molecule type" value="Genomic_DNA"/>
</dbReference>
<feature type="transmembrane region" description="Helical" evidence="7">
    <location>
        <begin position="238"/>
        <end position="257"/>
    </location>
</feature>
<dbReference type="GO" id="GO:0005886">
    <property type="term" value="C:plasma membrane"/>
    <property type="evidence" value="ECO:0007669"/>
    <property type="project" value="UniProtKB-SubCell"/>
</dbReference>
<evidence type="ECO:0000256" key="1">
    <source>
        <dbReference type="ARBA" id="ARBA00004651"/>
    </source>
</evidence>
<keyword evidence="10" id="KW-1185">Reference proteome</keyword>
<evidence type="ECO:0000256" key="7">
    <source>
        <dbReference type="SAM" id="Phobius"/>
    </source>
</evidence>
<comment type="subcellular location">
    <subcellularLocation>
        <location evidence="1">Cell membrane</location>
        <topology evidence="1">Multi-pass membrane protein</topology>
    </subcellularLocation>
</comment>
<dbReference type="KEGG" id="tem:JW646_15870"/>
<feature type="domain" description="EamA" evidence="8">
    <location>
        <begin position="146"/>
        <end position="278"/>
    </location>
</feature>
<proteinExistence type="inferred from homology"/>
<dbReference type="PANTHER" id="PTHR42920:SF5">
    <property type="entry name" value="EAMA DOMAIN-CONTAINING PROTEIN"/>
    <property type="match status" value="1"/>
</dbReference>
<dbReference type="InterPro" id="IPR051258">
    <property type="entry name" value="Diverse_Substrate_Transporter"/>
</dbReference>
<evidence type="ECO:0000256" key="4">
    <source>
        <dbReference type="ARBA" id="ARBA00022692"/>
    </source>
</evidence>
<dbReference type="SUPFAM" id="SSF103481">
    <property type="entry name" value="Multidrug resistance efflux transporter EmrE"/>
    <property type="match status" value="2"/>
</dbReference>
<comment type="similarity">
    <text evidence="2">Belongs to the EamA transporter family.</text>
</comment>
<dbReference type="InterPro" id="IPR000620">
    <property type="entry name" value="EamA_dom"/>
</dbReference>
<evidence type="ECO:0000256" key="5">
    <source>
        <dbReference type="ARBA" id="ARBA00022989"/>
    </source>
</evidence>
<keyword evidence="4 7" id="KW-0812">Transmembrane</keyword>
<dbReference type="AlphaFoldDB" id="A0AAX2ZCK0"/>
<feature type="transmembrane region" description="Helical" evidence="7">
    <location>
        <begin position="263"/>
        <end position="279"/>
    </location>
</feature>
<feature type="transmembrane region" description="Helical" evidence="7">
    <location>
        <begin position="175"/>
        <end position="195"/>
    </location>
</feature>
<feature type="transmembrane region" description="Helical" evidence="7">
    <location>
        <begin position="66"/>
        <end position="89"/>
    </location>
</feature>
<gene>
    <name evidence="9" type="ORF">JW646_15870</name>
</gene>
<feature type="domain" description="EamA" evidence="8">
    <location>
        <begin position="5"/>
        <end position="137"/>
    </location>
</feature>
<feature type="transmembrane region" description="Helical" evidence="7">
    <location>
        <begin position="207"/>
        <end position="226"/>
    </location>
</feature>
<keyword evidence="3" id="KW-1003">Cell membrane</keyword>
<evidence type="ECO:0000256" key="2">
    <source>
        <dbReference type="ARBA" id="ARBA00007362"/>
    </source>
</evidence>
<evidence type="ECO:0000313" key="10">
    <source>
        <dbReference type="Proteomes" id="UP001198983"/>
    </source>
</evidence>
<sequence>MKKYLGEIGLFGIAIIWGSGFIGTKLALDGGLSTVQTLTLRFFIASVMLGIIFYKKIKENISKESIIAGALLGLFSFVGFTTQTLGLVYTTVSKNAFITAVNVVIVPFIGFILYKRKLDKIGVISSFMALVGIAVLSLEADLSINFGDFLTFICAIGFAFHIFFTGEFSKKYNSYVLTVTQFVVAFLLSLILQTVTGETNFSATPVGFMGALYLGIFSTAIGFLLQTMCQSKVDQTRTAIILSTEAVFGTIMSVLIFHEVLTSRMVVGCIIIFVSIIVAETKLSFIKKKSVEESTNNLMESQME</sequence>
<dbReference type="InterPro" id="IPR037185">
    <property type="entry name" value="EmrE-like"/>
</dbReference>
<accession>A0AAX2ZCK0</accession>
<keyword evidence="5 7" id="KW-1133">Transmembrane helix</keyword>
<dbReference type="Pfam" id="PF00892">
    <property type="entry name" value="EamA"/>
    <property type="match status" value="2"/>
</dbReference>
<reference evidence="9 10" key="1">
    <citation type="journal article" date="2023" name="Int. J. Syst. Evol. Microbiol.">
        <title>Terrisporobacter hibernicus sp. nov., isolated from bovine faeces in Northern Ireland.</title>
        <authorList>
            <person name="Mitchell M."/>
            <person name="Nguyen S.V."/>
            <person name="Connor M."/>
            <person name="Fairley D.J."/>
            <person name="Donoghue O."/>
            <person name="Marshall H."/>
            <person name="Koolman L."/>
            <person name="McMullan G."/>
            <person name="Schaffer K.E."/>
            <person name="McGrath J.W."/>
            <person name="Fanning S."/>
        </authorList>
    </citation>
    <scope>NUCLEOTIDE SEQUENCE [LARGE SCALE GENOMIC DNA]</scope>
    <source>
        <strain evidence="9 10">MCA3</strain>
    </source>
</reference>
<protein>
    <submittedName>
        <fullName evidence="9">DMT family transporter</fullName>
    </submittedName>
</protein>
<evidence type="ECO:0000256" key="3">
    <source>
        <dbReference type="ARBA" id="ARBA00022475"/>
    </source>
</evidence>
<dbReference type="RefSeq" id="WP_228415630.1">
    <property type="nucleotide sequence ID" value="NZ_CP081135.1"/>
</dbReference>
<evidence type="ECO:0000259" key="8">
    <source>
        <dbReference type="Pfam" id="PF00892"/>
    </source>
</evidence>
<dbReference type="PANTHER" id="PTHR42920">
    <property type="entry name" value="OS03G0707200 PROTEIN-RELATED"/>
    <property type="match status" value="1"/>
</dbReference>
<dbReference type="Proteomes" id="UP001198983">
    <property type="component" value="Chromosome"/>
</dbReference>
<evidence type="ECO:0000313" key="9">
    <source>
        <dbReference type="EMBL" id="UEL47093.1"/>
    </source>
</evidence>
<feature type="transmembrane region" description="Helical" evidence="7">
    <location>
        <begin position="144"/>
        <end position="163"/>
    </location>
</feature>
<feature type="transmembrane region" description="Helical" evidence="7">
    <location>
        <begin position="121"/>
        <end position="138"/>
    </location>
</feature>
<feature type="transmembrane region" description="Helical" evidence="7">
    <location>
        <begin position="7"/>
        <end position="28"/>
    </location>
</feature>
<organism evidence="9 10">
    <name type="scientific">Terrisporobacter hibernicus</name>
    <dbReference type="NCBI Taxonomy" id="2813371"/>
    <lineage>
        <taxon>Bacteria</taxon>
        <taxon>Bacillati</taxon>
        <taxon>Bacillota</taxon>
        <taxon>Clostridia</taxon>
        <taxon>Peptostreptococcales</taxon>
        <taxon>Peptostreptococcaceae</taxon>
        <taxon>Terrisporobacter</taxon>
    </lineage>
</organism>
<name>A0AAX2ZCK0_9FIRM</name>
<feature type="transmembrane region" description="Helical" evidence="7">
    <location>
        <begin position="95"/>
        <end position="114"/>
    </location>
</feature>
<keyword evidence="6 7" id="KW-0472">Membrane</keyword>